<dbReference type="Pfam" id="PF12796">
    <property type="entry name" value="Ank_2"/>
    <property type="match status" value="1"/>
</dbReference>
<feature type="transmembrane region" description="Helical" evidence="5">
    <location>
        <begin position="1085"/>
        <end position="1108"/>
    </location>
</feature>
<dbReference type="SMART" id="SM00248">
    <property type="entry name" value="ANK"/>
    <property type="match status" value="6"/>
</dbReference>
<evidence type="ECO:0000256" key="5">
    <source>
        <dbReference type="SAM" id="Phobius"/>
    </source>
</evidence>
<evidence type="ECO:0008006" key="8">
    <source>
        <dbReference type="Google" id="ProtNLM"/>
    </source>
</evidence>
<keyword evidence="2 3" id="KW-0040">ANK repeat</keyword>
<feature type="repeat" description="ANK" evidence="3">
    <location>
        <begin position="47"/>
        <end position="79"/>
    </location>
</feature>
<proteinExistence type="predicted"/>
<feature type="repeat" description="ANK" evidence="3">
    <location>
        <begin position="147"/>
        <end position="179"/>
    </location>
</feature>
<dbReference type="InterPro" id="IPR036770">
    <property type="entry name" value="Ankyrin_rpt-contain_sf"/>
</dbReference>
<accession>A0ABY0GZQ9</accession>
<dbReference type="EMBL" id="QJNS01000270">
    <property type="protein sequence ID" value="RYO80935.1"/>
    <property type="molecule type" value="Genomic_DNA"/>
</dbReference>
<dbReference type="InterPro" id="IPR002110">
    <property type="entry name" value="Ankyrin_rpt"/>
</dbReference>
<dbReference type="PANTHER" id="PTHR24198:SF165">
    <property type="entry name" value="ANKYRIN REPEAT-CONTAINING PROTEIN-RELATED"/>
    <property type="match status" value="1"/>
</dbReference>
<reference evidence="6 7" key="1">
    <citation type="submission" date="2018-06" db="EMBL/GenBank/DDBJ databases">
        <title>Complete Genomes of Monosporascus.</title>
        <authorList>
            <person name="Robinson A.J."/>
            <person name="Natvig D.O."/>
        </authorList>
    </citation>
    <scope>NUCLEOTIDE SEQUENCE [LARGE SCALE GENOMIC DNA]</scope>
    <source>
        <strain evidence="6 7">CBS 609.92</strain>
    </source>
</reference>
<keyword evidence="1" id="KW-0677">Repeat</keyword>
<feature type="compositionally biased region" description="Basic and acidic residues" evidence="4">
    <location>
        <begin position="615"/>
        <end position="626"/>
    </location>
</feature>
<dbReference type="SUPFAM" id="SSF48403">
    <property type="entry name" value="Ankyrin repeat"/>
    <property type="match status" value="1"/>
</dbReference>
<feature type="transmembrane region" description="Helical" evidence="5">
    <location>
        <begin position="1042"/>
        <end position="1064"/>
    </location>
</feature>
<protein>
    <recommendedName>
        <fullName evidence="8">Ankyrin repeat protein</fullName>
    </recommendedName>
</protein>
<dbReference type="PROSITE" id="PS50088">
    <property type="entry name" value="ANK_REPEAT"/>
    <property type="match status" value="5"/>
</dbReference>
<evidence type="ECO:0000256" key="2">
    <source>
        <dbReference type="ARBA" id="ARBA00023043"/>
    </source>
</evidence>
<feature type="repeat" description="ANK" evidence="3">
    <location>
        <begin position="326"/>
        <end position="358"/>
    </location>
</feature>
<dbReference type="Pfam" id="PF13637">
    <property type="entry name" value="Ank_4"/>
    <property type="match status" value="1"/>
</dbReference>
<feature type="compositionally biased region" description="Pro residues" evidence="4">
    <location>
        <begin position="210"/>
        <end position="219"/>
    </location>
</feature>
<feature type="region of interest" description="Disordered" evidence="4">
    <location>
        <begin position="395"/>
        <end position="416"/>
    </location>
</feature>
<dbReference type="Pfam" id="PF00023">
    <property type="entry name" value="Ank"/>
    <property type="match status" value="1"/>
</dbReference>
<gene>
    <name evidence="6" type="ORF">DL762_007388</name>
</gene>
<feature type="region of interest" description="Disordered" evidence="4">
    <location>
        <begin position="183"/>
        <end position="328"/>
    </location>
</feature>
<dbReference type="PRINTS" id="PR01415">
    <property type="entry name" value="ANKYRIN"/>
</dbReference>
<organism evidence="6 7">
    <name type="scientific">Monosporascus cannonballus</name>
    <dbReference type="NCBI Taxonomy" id="155416"/>
    <lineage>
        <taxon>Eukaryota</taxon>
        <taxon>Fungi</taxon>
        <taxon>Dikarya</taxon>
        <taxon>Ascomycota</taxon>
        <taxon>Pezizomycotina</taxon>
        <taxon>Sordariomycetes</taxon>
        <taxon>Xylariomycetidae</taxon>
        <taxon>Xylariales</taxon>
        <taxon>Xylariales incertae sedis</taxon>
        <taxon>Monosporascus</taxon>
    </lineage>
</organism>
<keyword evidence="5" id="KW-0812">Transmembrane</keyword>
<comment type="caution">
    <text evidence="6">The sequence shown here is derived from an EMBL/GenBank/DDBJ whole genome shotgun (WGS) entry which is preliminary data.</text>
</comment>
<feature type="region of interest" description="Disordered" evidence="4">
    <location>
        <begin position="524"/>
        <end position="658"/>
    </location>
</feature>
<feature type="compositionally biased region" description="Basic and acidic residues" evidence="4">
    <location>
        <begin position="565"/>
        <end position="576"/>
    </location>
</feature>
<feature type="compositionally biased region" description="Basic and acidic residues" evidence="4">
    <location>
        <begin position="534"/>
        <end position="544"/>
    </location>
</feature>
<keyword evidence="7" id="KW-1185">Reference proteome</keyword>
<feature type="transmembrane region" description="Helical" evidence="5">
    <location>
        <begin position="1114"/>
        <end position="1140"/>
    </location>
</feature>
<evidence type="ECO:0000313" key="7">
    <source>
        <dbReference type="Proteomes" id="UP000294003"/>
    </source>
</evidence>
<feature type="compositionally biased region" description="Basic and acidic residues" evidence="4">
    <location>
        <begin position="592"/>
        <end position="608"/>
    </location>
</feature>
<feature type="compositionally biased region" description="Polar residues" evidence="4">
    <location>
        <begin position="635"/>
        <end position="651"/>
    </location>
</feature>
<evidence type="ECO:0000256" key="1">
    <source>
        <dbReference type="ARBA" id="ARBA00022737"/>
    </source>
</evidence>
<feature type="region of interest" description="Disordered" evidence="4">
    <location>
        <begin position="1232"/>
        <end position="1292"/>
    </location>
</feature>
<keyword evidence="5" id="KW-1133">Transmembrane helix</keyword>
<keyword evidence="5" id="KW-0472">Membrane</keyword>
<dbReference type="PROSITE" id="PS50297">
    <property type="entry name" value="ANK_REP_REGION"/>
    <property type="match status" value="4"/>
</dbReference>
<feature type="repeat" description="ANK" evidence="3">
    <location>
        <begin position="113"/>
        <end position="145"/>
    </location>
</feature>
<dbReference type="PANTHER" id="PTHR24198">
    <property type="entry name" value="ANKYRIN REPEAT AND PROTEIN KINASE DOMAIN-CONTAINING PROTEIN"/>
    <property type="match status" value="1"/>
</dbReference>
<dbReference type="Gene3D" id="1.25.40.20">
    <property type="entry name" value="Ankyrin repeat-containing domain"/>
    <property type="match status" value="2"/>
</dbReference>
<evidence type="ECO:0000313" key="6">
    <source>
        <dbReference type="EMBL" id="RYO80935.1"/>
    </source>
</evidence>
<dbReference type="Proteomes" id="UP000294003">
    <property type="component" value="Unassembled WGS sequence"/>
</dbReference>
<dbReference type="Gene3D" id="1.20.58.340">
    <property type="entry name" value="Magnesium transport protein CorA, transmembrane region"/>
    <property type="match status" value="1"/>
</dbReference>
<feature type="compositionally biased region" description="Basic residues" evidence="4">
    <location>
        <begin position="289"/>
        <end position="298"/>
    </location>
</feature>
<feature type="compositionally biased region" description="Pro residues" evidence="4">
    <location>
        <begin position="305"/>
        <end position="315"/>
    </location>
</feature>
<name>A0ABY0GZQ9_9PEZI</name>
<sequence>MDPGESSKTPNRDAVSQLYQAVIAGDENLVKELLGHNKNIAQASDGGGRTVLHVAVEHAQLSLIPILLDHGADIEALDPLGRTLLHQAVGCNNVPLSTLLLECGANVEATTSDSEKPLWIAANHGYELVAKVLLQYKADVESFNTESGTTALFEAVNRGHVGLIKLLLDNGADTDARRVVPQTVQERMRQGPPRPAMSPALPHLPGGGALPPPPPPPVRIPGYHPGVAHPHQALKFKKSSLPGGIFQKSVSTPRRRKPEIVSVLPPRPASSEGPRPLAGQVQSHPMFAHPHHMPRSRRPIQPSQGLPPLPPPPVTLAPQPGQPKEDRERPLHRAVMNGNIEIVKLLLQHGADIGIRGKDGRSAQQVADEQNVAELAALLRSGLLLEGPAIKNEEAKQRDLPSVDSQALPPPRGNPAKMAACKAFEATIIEFYTEDREQRYQQSAPIYELLYGKGPQGILGAERPESVAGKTANFTWYHLPANNMEWVEGLMTRLSMSHNADTTMNEKFKEKLGIFRRKTQKGIKEPRPSFMRPHSREITDDASRKGNHAGATTNSSMFAFCHPKPRLERKSEEATESKATFPAAPDPATSGIHHDHVEDPHSATRETEAVQTQVHDTEGKEPEKPETGVYEQHPASPQSRNKSNQSKQPQQHQDEPLDRTHPYLHLIRGYFQQGMAGETTSWQPRRSLDAYFYHHLPSTMHRDGDQVVLRYTRNHQLPVRIFMVDQLWMWILGDRTIITCSALNFDSWIVEAQSKAGKSGNINSRWALAREDPMNAHQKVLRHLKSPHRQPVTSVHDLACLITDTCTSLFDQHNIQDEFQFLDFFEREIARLSDLAMRRLEDFRRSLELARPDDGLPNTLKTIDIEGDIAFLIEAQDICDELEILRTVLRDQNDTLTEMKQILITKGQPKWTGSRVSRLHQQRVDRMQQIATSTKESLYHLLDLKQKQANFSEAIYARRQAEETTQQTRLAADNSEVTANQLKIMTKQAEETGRQSQTLTVFTVVTITFLPSSFMAAVFAIGLDAFPLDDNGKLPLGYFLRYLFAVSCAVTIPLIFIAFNLPRIAAWWSRVKRRTGRIWSEDPGILWTGAIGPVAALAVEGSVVAAIWTAPLAAGIKAAVTACISLVIAVAVCLFVLQALSLSAQRRWRQLDETDSDDASSPLPWFIYCETKRIKASQTHTFPRKTEYKSLIENVESRSYESVVTFVMEFASKIDAALRKCAFKTFDPKPFNKRRRTSSSDDAEHDSHDPVVASSHDAGIRPNLPLAPDADTGHSPVPVAPGADAGNSVGTLPTSLIPVRCRPL</sequence>
<feature type="transmembrane region" description="Helical" evidence="5">
    <location>
        <begin position="999"/>
        <end position="1022"/>
    </location>
</feature>
<evidence type="ECO:0000256" key="4">
    <source>
        <dbReference type="SAM" id="MobiDB-lite"/>
    </source>
</evidence>
<evidence type="ECO:0000256" key="3">
    <source>
        <dbReference type="PROSITE-ProRule" id="PRU00023"/>
    </source>
</evidence>
<feature type="repeat" description="ANK" evidence="3">
    <location>
        <begin position="80"/>
        <end position="112"/>
    </location>
</feature>